<keyword evidence="2" id="KW-1185">Reference proteome</keyword>
<dbReference type="EMBL" id="JYDW01000012">
    <property type="protein sequence ID" value="KRZ62053.1"/>
    <property type="molecule type" value="Genomic_DNA"/>
</dbReference>
<sequence>MVNFKHCFPRSAFSSTLHFVYIFLVFRWHNLQRPCGPVPRLWFTPPKRMSDHCDIKPDAALPGAVPSEYSKLRTTCRRNSRRLCGGVSSTKQ</sequence>
<dbReference type="AlphaFoldDB" id="A0A0V1LRD3"/>
<accession>A0A0V1LRD3</accession>
<dbReference type="Proteomes" id="UP000054721">
    <property type="component" value="Unassembled WGS sequence"/>
</dbReference>
<name>A0A0V1LRD3_9BILA</name>
<organism evidence="1 2">
    <name type="scientific">Trichinella nativa</name>
    <dbReference type="NCBI Taxonomy" id="6335"/>
    <lineage>
        <taxon>Eukaryota</taxon>
        <taxon>Metazoa</taxon>
        <taxon>Ecdysozoa</taxon>
        <taxon>Nematoda</taxon>
        <taxon>Enoplea</taxon>
        <taxon>Dorylaimia</taxon>
        <taxon>Trichinellida</taxon>
        <taxon>Trichinellidae</taxon>
        <taxon>Trichinella</taxon>
    </lineage>
</organism>
<reference evidence="1 2" key="1">
    <citation type="submission" date="2015-05" db="EMBL/GenBank/DDBJ databases">
        <title>Evolution of Trichinella species and genotypes.</title>
        <authorList>
            <person name="Korhonen P.K."/>
            <person name="Edoardo P."/>
            <person name="Giuseppe L.R."/>
            <person name="Gasser R.B."/>
        </authorList>
    </citation>
    <scope>NUCLEOTIDE SEQUENCE [LARGE SCALE GENOMIC DNA]</scope>
    <source>
        <strain evidence="1">ISS10</strain>
    </source>
</reference>
<protein>
    <submittedName>
        <fullName evidence="1">Uncharacterized protein</fullName>
    </submittedName>
</protein>
<gene>
    <name evidence="1" type="ORF">T02_9262</name>
</gene>
<proteinExistence type="predicted"/>
<evidence type="ECO:0000313" key="1">
    <source>
        <dbReference type="EMBL" id="KRZ62053.1"/>
    </source>
</evidence>
<evidence type="ECO:0000313" key="2">
    <source>
        <dbReference type="Proteomes" id="UP000054721"/>
    </source>
</evidence>
<dbReference type="OrthoDB" id="5920811at2759"/>
<comment type="caution">
    <text evidence="1">The sequence shown here is derived from an EMBL/GenBank/DDBJ whole genome shotgun (WGS) entry which is preliminary data.</text>
</comment>